<dbReference type="PROSITE" id="PS51017">
    <property type="entry name" value="CCT"/>
    <property type="match status" value="1"/>
</dbReference>
<dbReference type="PANTHER" id="PTHR31319:SF71">
    <property type="entry name" value="CCT MOTIF FAMILY PROTEIN"/>
    <property type="match status" value="1"/>
</dbReference>
<evidence type="ECO:0000256" key="1">
    <source>
        <dbReference type="ARBA" id="ARBA00004123"/>
    </source>
</evidence>
<feature type="compositionally biased region" description="Basic residues" evidence="4">
    <location>
        <begin position="297"/>
        <end position="307"/>
    </location>
</feature>
<sequence length="307" mass="34507">MFTKAGLQLPAISQSSFSWEADHHGQYCARLQLLDEDFLSPYHLDGGYCLVNCNMVQQSPTVSEYDMGGEGDLFKAPEAILEEPPALELDPMAAAISIMSCGGDASTVAEMESIQDDHLTDVFFECKKDLLENTEIEDSFSQLLDAKTPAAQIDEFGPMEKLGYVEGSIQKSVSSECLKMVPTYNMGPDFLDLQGLDLEVALGLRRAYSEGDIQNLGFKDTTIGNRSSVCSSFEQFPAISDLKMERQHKLSRYREKKSRRNFGKKIKYACRKALADSQPRVHGRFARTEEREARNQTYKHKHQTRLC</sequence>
<dbReference type="EMBL" id="CP136891">
    <property type="protein sequence ID" value="WOK99291.1"/>
    <property type="molecule type" value="Genomic_DNA"/>
</dbReference>
<dbReference type="Pfam" id="PF06203">
    <property type="entry name" value="CCT"/>
    <property type="match status" value="1"/>
</dbReference>
<dbReference type="PANTHER" id="PTHR31319">
    <property type="entry name" value="ZINC FINGER PROTEIN CONSTANS-LIKE 4"/>
    <property type="match status" value="1"/>
</dbReference>
<evidence type="ECO:0000259" key="5">
    <source>
        <dbReference type="PROSITE" id="PS51017"/>
    </source>
</evidence>
<evidence type="ECO:0000313" key="7">
    <source>
        <dbReference type="Proteomes" id="UP001327560"/>
    </source>
</evidence>
<reference evidence="6 7" key="1">
    <citation type="submission" date="2023-10" db="EMBL/GenBank/DDBJ databases">
        <title>Chromosome-scale genome assembly provides insights into flower coloration mechanisms of Canna indica.</title>
        <authorList>
            <person name="Li C."/>
        </authorList>
    </citation>
    <scope>NUCLEOTIDE SEQUENCE [LARGE SCALE GENOMIC DNA]</scope>
    <source>
        <tissue evidence="6">Flower</tissue>
    </source>
</reference>
<evidence type="ECO:0000256" key="2">
    <source>
        <dbReference type="ARBA" id="ARBA00023242"/>
    </source>
</evidence>
<feature type="domain" description="CCT" evidence="5">
    <location>
        <begin position="246"/>
        <end position="288"/>
    </location>
</feature>
<dbReference type="AlphaFoldDB" id="A0AAQ3K028"/>
<evidence type="ECO:0000256" key="3">
    <source>
        <dbReference type="PROSITE-ProRule" id="PRU00357"/>
    </source>
</evidence>
<keyword evidence="7" id="KW-1185">Reference proteome</keyword>
<dbReference type="GO" id="GO:0003700">
    <property type="term" value="F:DNA-binding transcription factor activity"/>
    <property type="evidence" value="ECO:0007669"/>
    <property type="project" value="TreeGrafter"/>
</dbReference>
<feature type="region of interest" description="Disordered" evidence="4">
    <location>
        <begin position="281"/>
        <end position="307"/>
    </location>
</feature>
<proteinExistence type="predicted"/>
<evidence type="ECO:0000313" key="6">
    <source>
        <dbReference type="EMBL" id="WOK99291.1"/>
    </source>
</evidence>
<comment type="subcellular location">
    <subcellularLocation>
        <location evidence="1 3">Nucleus</location>
    </subcellularLocation>
</comment>
<keyword evidence="2 3" id="KW-0539">Nucleus</keyword>
<protein>
    <recommendedName>
        <fullName evidence="5">CCT domain-containing protein</fullName>
    </recommendedName>
</protein>
<dbReference type="GO" id="GO:0005634">
    <property type="term" value="C:nucleus"/>
    <property type="evidence" value="ECO:0007669"/>
    <property type="project" value="UniProtKB-SubCell"/>
</dbReference>
<dbReference type="GO" id="GO:0009909">
    <property type="term" value="P:regulation of flower development"/>
    <property type="evidence" value="ECO:0007669"/>
    <property type="project" value="InterPro"/>
</dbReference>
<dbReference type="InterPro" id="IPR010402">
    <property type="entry name" value="CCT_domain"/>
</dbReference>
<accession>A0AAQ3K028</accession>
<gene>
    <name evidence="6" type="ORF">Cni_G08003</name>
</gene>
<name>A0AAQ3K028_9LILI</name>
<evidence type="ECO:0000256" key="4">
    <source>
        <dbReference type="SAM" id="MobiDB-lite"/>
    </source>
</evidence>
<dbReference type="InterPro" id="IPR045281">
    <property type="entry name" value="CONSTANS-like"/>
</dbReference>
<organism evidence="6 7">
    <name type="scientific">Canna indica</name>
    <name type="common">Indian-shot</name>
    <dbReference type="NCBI Taxonomy" id="4628"/>
    <lineage>
        <taxon>Eukaryota</taxon>
        <taxon>Viridiplantae</taxon>
        <taxon>Streptophyta</taxon>
        <taxon>Embryophyta</taxon>
        <taxon>Tracheophyta</taxon>
        <taxon>Spermatophyta</taxon>
        <taxon>Magnoliopsida</taxon>
        <taxon>Liliopsida</taxon>
        <taxon>Zingiberales</taxon>
        <taxon>Cannaceae</taxon>
        <taxon>Canna</taxon>
    </lineage>
</organism>
<dbReference type="Proteomes" id="UP001327560">
    <property type="component" value="Chromosome 2"/>
</dbReference>